<dbReference type="AlphaFoldDB" id="A0A6A0B8T2"/>
<proteinExistence type="predicted"/>
<dbReference type="EMBL" id="BLLH01000006">
    <property type="protein sequence ID" value="GFH40851.1"/>
    <property type="molecule type" value="Genomic_DNA"/>
</dbReference>
<gene>
    <name evidence="1" type="ORF">Hs20B_12490</name>
</gene>
<organism evidence="1 2">
    <name type="scientific">Pseudolactococcus insecticola</name>
    <dbReference type="NCBI Taxonomy" id="2709158"/>
    <lineage>
        <taxon>Bacteria</taxon>
        <taxon>Bacillati</taxon>
        <taxon>Bacillota</taxon>
        <taxon>Bacilli</taxon>
        <taxon>Lactobacillales</taxon>
        <taxon>Streptococcaceae</taxon>
        <taxon>Pseudolactococcus</taxon>
    </lineage>
</organism>
<protein>
    <submittedName>
        <fullName evidence="1">Uncharacterized protein</fullName>
    </submittedName>
</protein>
<evidence type="ECO:0000313" key="2">
    <source>
        <dbReference type="Proteomes" id="UP000475928"/>
    </source>
</evidence>
<comment type="caution">
    <text evidence="1">The sequence shown here is derived from an EMBL/GenBank/DDBJ whole genome shotgun (WGS) entry which is preliminary data.</text>
</comment>
<reference evidence="1 2" key="1">
    <citation type="submission" date="2020-02" db="EMBL/GenBank/DDBJ databases">
        <title>Draft genome sequence of Lactococcus sp. Hs20B0-1.</title>
        <authorList>
            <person name="Noda S."/>
            <person name="Yuki M."/>
            <person name="Ohkuma M."/>
        </authorList>
    </citation>
    <scope>NUCLEOTIDE SEQUENCE [LARGE SCALE GENOMIC DNA]</scope>
    <source>
        <strain evidence="1 2">Hs20B0-1</strain>
    </source>
</reference>
<name>A0A6A0B8T2_9LACT</name>
<dbReference type="Proteomes" id="UP000475928">
    <property type="component" value="Unassembled WGS sequence"/>
</dbReference>
<accession>A0A6A0B8T2</accession>
<dbReference type="RefSeq" id="WP_172356759.1">
    <property type="nucleotide sequence ID" value="NZ_BLLH01000006.1"/>
</dbReference>
<keyword evidence="2" id="KW-1185">Reference proteome</keyword>
<evidence type="ECO:0000313" key="1">
    <source>
        <dbReference type="EMBL" id="GFH40851.1"/>
    </source>
</evidence>
<sequence length="78" mass="8956">MQELKLYMQMATSDVICYPNSPRVHIYLDDEELGTLLMTGEPLDDFGEAILACAQKALSERYEEIMNDWNAVQKENLV</sequence>